<evidence type="ECO:0000256" key="1">
    <source>
        <dbReference type="ARBA" id="ARBA00022729"/>
    </source>
</evidence>
<keyword evidence="2" id="KW-0677">Repeat</keyword>
<sequence length="244" mass="26437">MGTEESLACDNPGLPENGYQILYKRLYLPGESLTFMCYEGFELMGEVTIRCILGQPSHWSGPLPICKVNQGSFEHALEVATCIEGNVRLGNRPVPTAPSHPWVASHSQALKGSPSLVQLTTRPQVTTVSEAVGCQGVGHPLESQVPRGCGAGGKESQRLVCSVAEAAAESSLEGGNMALAIFIPVLLISLLLGGAYIYVTRCRQYSSLRLPLMYSHPYSQITVETEFDNPIYETGETREYEVSI</sequence>
<dbReference type="CDD" id="cd00033">
    <property type="entry name" value="CCP"/>
    <property type="match status" value="1"/>
</dbReference>
<keyword evidence="1" id="KW-0732">Signal</keyword>
<keyword evidence="4" id="KW-0768">Sushi</keyword>
<feature type="domain" description="Sushi" evidence="6">
    <location>
        <begin position="7"/>
        <end position="68"/>
    </location>
</feature>
<organism evidence="7 8">
    <name type="scientific">Myodes glareolus</name>
    <name type="common">Bank vole</name>
    <name type="synonym">Clethrionomys glareolus</name>
    <dbReference type="NCBI Taxonomy" id="447135"/>
    <lineage>
        <taxon>Eukaryota</taxon>
        <taxon>Metazoa</taxon>
        <taxon>Chordata</taxon>
        <taxon>Craniata</taxon>
        <taxon>Vertebrata</taxon>
        <taxon>Euteleostomi</taxon>
        <taxon>Mammalia</taxon>
        <taxon>Eutheria</taxon>
        <taxon>Euarchontoglires</taxon>
        <taxon>Glires</taxon>
        <taxon>Rodentia</taxon>
        <taxon>Myomorpha</taxon>
        <taxon>Muroidea</taxon>
        <taxon>Cricetidae</taxon>
        <taxon>Arvicolinae</taxon>
        <taxon>Myodes</taxon>
    </lineage>
</organism>
<dbReference type="PANTHER" id="PTHR45656:SF4">
    <property type="entry name" value="PROTEIN CBR-CLEC-78"/>
    <property type="match status" value="1"/>
</dbReference>
<keyword evidence="3" id="KW-1015">Disulfide bond</keyword>
<dbReference type="Gene3D" id="2.10.70.10">
    <property type="entry name" value="Complement Module, domain 1"/>
    <property type="match status" value="1"/>
</dbReference>
<evidence type="ECO:0000256" key="4">
    <source>
        <dbReference type="PROSITE-ProRule" id="PRU00302"/>
    </source>
</evidence>
<dbReference type="SUPFAM" id="SSF57535">
    <property type="entry name" value="Complement control module/SCR domain"/>
    <property type="match status" value="1"/>
</dbReference>
<dbReference type="PANTHER" id="PTHR45656">
    <property type="entry name" value="PROTEIN CBR-CLEC-78"/>
    <property type="match status" value="1"/>
</dbReference>
<feature type="transmembrane region" description="Helical" evidence="5">
    <location>
        <begin position="177"/>
        <end position="199"/>
    </location>
</feature>
<dbReference type="PROSITE" id="PS50923">
    <property type="entry name" value="SUSHI"/>
    <property type="match status" value="1"/>
</dbReference>
<name>A0AAW0IBH3_MYOGA</name>
<keyword evidence="5" id="KW-1133">Transmembrane helix</keyword>
<accession>A0AAW0IBH3</accession>
<proteinExistence type="predicted"/>
<dbReference type="AlphaFoldDB" id="A0AAW0IBH3"/>
<evidence type="ECO:0000256" key="5">
    <source>
        <dbReference type="SAM" id="Phobius"/>
    </source>
</evidence>
<dbReference type="InterPro" id="IPR000436">
    <property type="entry name" value="Sushi_SCR_CCP_dom"/>
</dbReference>
<protein>
    <recommendedName>
        <fullName evidence="6">Sushi domain-containing protein</fullName>
    </recommendedName>
</protein>
<dbReference type="SMART" id="SM00032">
    <property type="entry name" value="CCP"/>
    <property type="match status" value="1"/>
</dbReference>
<dbReference type="EMBL" id="JBBHLL010000165">
    <property type="protein sequence ID" value="KAK7811766.1"/>
    <property type="molecule type" value="Genomic_DNA"/>
</dbReference>
<dbReference type="InterPro" id="IPR035976">
    <property type="entry name" value="Sushi/SCR/CCP_sf"/>
</dbReference>
<dbReference type="InterPro" id="IPR051277">
    <property type="entry name" value="SEZ6_CSMD_C4BPB_Regulators"/>
</dbReference>
<gene>
    <name evidence="7" type="ORF">U0070_016838</name>
</gene>
<dbReference type="Pfam" id="PF00084">
    <property type="entry name" value="Sushi"/>
    <property type="match status" value="1"/>
</dbReference>
<evidence type="ECO:0000313" key="7">
    <source>
        <dbReference type="EMBL" id="KAK7811766.1"/>
    </source>
</evidence>
<evidence type="ECO:0000313" key="8">
    <source>
        <dbReference type="Proteomes" id="UP001488838"/>
    </source>
</evidence>
<evidence type="ECO:0000259" key="6">
    <source>
        <dbReference type="PROSITE" id="PS50923"/>
    </source>
</evidence>
<dbReference type="Proteomes" id="UP001488838">
    <property type="component" value="Unassembled WGS sequence"/>
</dbReference>
<comment type="caution">
    <text evidence="7">The sequence shown here is derived from an EMBL/GenBank/DDBJ whole genome shotgun (WGS) entry which is preliminary data.</text>
</comment>
<keyword evidence="5" id="KW-0472">Membrane</keyword>
<dbReference type="FunFam" id="2.10.70.10:FF:000010">
    <property type="entry name" value="Seizure related 6 homolog like"/>
    <property type="match status" value="1"/>
</dbReference>
<reference evidence="7 8" key="1">
    <citation type="journal article" date="2023" name="bioRxiv">
        <title>Conserved and derived expression patterns and positive selection on dental genes reveal complex evolutionary context of ever-growing rodent molars.</title>
        <authorList>
            <person name="Calamari Z.T."/>
            <person name="Song A."/>
            <person name="Cohen E."/>
            <person name="Akter M."/>
            <person name="Roy R.D."/>
            <person name="Hallikas O."/>
            <person name="Christensen M.M."/>
            <person name="Li P."/>
            <person name="Marangoni P."/>
            <person name="Jernvall J."/>
            <person name="Klein O.D."/>
        </authorList>
    </citation>
    <scope>NUCLEOTIDE SEQUENCE [LARGE SCALE GENOMIC DNA]</scope>
    <source>
        <strain evidence="7">V071</strain>
    </source>
</reference>
<keyword evidence="5" id="KW-0812">Transmembrane</keyword>
<keyword evidence="8" id="KW-1185">Reference proteome</keyword>
<evidence type="ECO:0000256" key="3">
    <source>
        <dbReference type="ARBA" id="ARBA00023157"/>
    </source>
</evidence>
<evidence type="ECO:0000256" key="2">
    <source>
        <dbReference type="ARBA" id="ARBA00022737"/>
    </source>
</evidence>
<comment type="caution">
    <text evidence="4">Lacks conserved residue(s) required for the propagation of feature annotation.</text>
</comment>